<sequence length="226" mass="25358">MKVAFTLFATTLLSVTVMAAPSSCVSVYKRADEARTERIRSLGQSIDRFVSDLRPFVSESGLDYERFRVQMPEMKLNLSKMKSAVLLLAPREQSLNDRLLFVVDKFRAMRALSEYEKYYKNINAPGDDIISALNDLEMRLLLVQDLHGKPDRLAIGYTDKLAQFNEEFQQIKNKLHSEDVARKEKGPHLAPELAATSVWAIGLMLDNVGEALESLNSVSAQADAST</sequence>
<feature type="signal peptide" evidence="1">
    <location>
        <begin position="1"/>
        <end position="19"/>
    </location>
</feature>
<keyword evidence="1" id="KW-0732">Signal</keyword>
<dbReference type="AlphaFoldDB" id="A0A4P6XSE5"/>
<name>A0A4P6XSE5_9ASCO</name>
<dbReference type="EMBL" id="CP034458">
    <property type="protein sequence ID" value="QBM88744.1"/>
    <property type="molecule type" value="Genomic_DNA"/>
</dbReference>
<evidence type="ECO:0000256" key="1">
    <source>
        <dbReference type="SAM" id="SignalP"/>
    </source>
</evidence>
<proteinExistence type="predicted"/>
<keyword evidence="3" id="KW-1185">Reference proteome</keyword>
<organism evidence="2 3">
    <name type="scientific">Metschnikowia aff. pulcherrima</name>
    <dbReference type="NCBI Taxonomy" id="2163413"/>
    <lineage>
        <taxon>Eukaryota</taxon>
        <taxon>Fungi</taxon>
        <taxon>Dikarya</taxon>
        <taxon>Ascomycota</taxon>
        <taxon>Saccharomycotina</taxon>
        <taxon>Pichiomycetes</taxon>
        <taxon>Metschnikowiaceae</taxon>
        <taxon>Metschnikowia</taxon>
    </lineage>
</organism>
<feature type="chain" id="PRO_5021022017" evidence="1">
    <location>
        <begin position="20"/>
        <end position="226"/>
    </location>
</feature>
<dbReference type="Proteomes" id="UP000292447">
    <property type="component" value="Chromosome III"/>
</dbReference>
<evidence type="ECO:0000313" key="3">
    <source>
        <dbReference type="Proteomes" id="UP000292447"/>
    </source>
</evidence>
<accession>A0A4P6XSE5</accession>
<gene>
    <name evidence="2" type="ORF">METSCH_C07240</name>
</gene>
<evidence type="ECO:0000313" key="2">
    <source>
        <dbReference type="EMBL" id="QBM88744.1"/>
    </source>
</evidence>
<protein>
    <submittedName>
        <fullName evidence="2">Uncharacterized protein</fullName>
    </submittedName>
</protein>
<reference evidence="3" key="1">
    <citation type="submission" date="2019-03" db="EMBL/GenBank/DDBJ databases">
        <title>Snf2 controls pulcherriminic acid biosynthesis and connects pigmentation and antifungal activity of the yeast Metschnikowia pulcherrima.</title>
        <authorList>
            <person name="Gore-Lloyd D."/>
            <person name="Sumann I."/>
            <person name="Brachmann A.O."/>
            <person name="Schneeberger K."/>
            <person name="Ortiz-Merino R.A."/>
            <person name="Moreno-Beltran M."/>
            <person name="Schlaefli M."/>
            <person name="Kirner P."/>
            <person name="Santos Kron A."/>
            <person name="Wolfe K.H."/>
            <person name="Piel J."/>
            <person name="Ahrens C.H."/>
            <person name="Henk D."/>
            <person name="Freimoser F.M."/>
        </authorList>
    </citation>
    <scope>NUCLEOTIDE SEQUENCE [LARGE SCALE GENOMIC DNA]</scope>
    <source>
        <strain evidence="3">APC 1.2</strain>
    </source>
</reference>